<dbReference type="CDD" id="cd06225">
    <property type="entry name" value="HAMP"/>
    <property type="match status" value="1"/>
</dbReference>
<dbReference type="SMART" id="SM00283">
    <property type="entry name" value="MA"/>
    <property type="match status" value="1"/>
</dbReference>
<proteinExistence type="inferred from homology"/>
<dbReference type="SUPFAM" id="SSF58104">
    <property type="entry name" value="Methyl-accepting chemotaxis protein (MCP) signaling domain"/>
    <property type="match status" value="1"/>
</dbReference>
<reference evidence="7 8" key="1">
    <citation type="submission" date="2018-02" db="EMBL/GenBank/DDBJ databases">
        <title>Comparative genomes isolates from brazilian mangrove.</title>
        <authorList>
            <person name="Araujo J.E."/>
            <person name="Taketani R.G."/>
            <person name="Silva M.C.P."/>
            <person name="Loureco M.V."/>
            <person name="Andreote F.D."/>
        </authorList>
    </citation>
    <scope>NUCLEOTIDE SEQUENCE [LARGE SCALE GENOMIC DNA]</scope>
    <source>
        <strain evidence="7 8">NAP PRIS-MGV</strain>
    </source>
</reference>
<dbReference type="PANTHER" id="PTHR32089">
    <property type="entry name" value="METHYL-ACCEPTING CHEMOTAXIS PROTEIN MCPB"/>
    <property type="match status" value="1"/>
</dbReference>
<evidence type="ECO:0000259" key="6">
    <source>
        <dbReference type="PROSITE" id="PS50885"/>
    </source>
</evidence>
<dbReference type="PROSITE" id="PS50111">
    <property type="entry name" value="CHEMOTAXIS_TRANSDUC_2"/>
    <property type="match status" value="1"/>
</dbReference>
<dbReference type="InterPro" id="IPR004089">
    <property type="entry name" value="MCPsignal_dom"/>
</dbReference>
<feature type="domain" description="HAMP" evidence="6">
    <location>
        <begin position="275"/>
        <end position="329"/>
    </location>
</feature>
<name>A0A2S8GDR3_9BACT</name>
<dbReference type="Pfam" id="PF00672">
    <property type="entry name" value="HAMP"/>
    <property type="match status" value="1"/>
</dbReference>
<sequence>MVIRLCRFWRLCQNESLVKTSEDEIGCPTFQRHCAGLRETSVDTTKGQEMKTSKINALVQRLKSVRISTKLIGGFAVIFLLTSLACYLGYSGLSNLELEMEYIAVDKQIYSDSQAIKNLMLQHRRYEKDLFLNIGNRKRQVEKYLPKLKEKQAEIQVLLQRMQQVVGDDPRFSAEVKQVAASLVSLHHQYMEGVLLVAEKAIDDPNWPPQEANLAMEPFKVPIHDLESGIDLVADATTELFQQRIETSKAVAVRSRVAMVAGAALALVPCPFIVMVVVGPLRKVSHLLADIAKSEGDLTRRLPIERNDEIGELSTWFNKFVDQMQAVMIRVGENATVLVDSSSQLSGTAEELSEHADSTTSRSAFVVAEANQMVDRMSIASKSTQSMQLSIASVANAIEELAACINDISGNTEQASAVATEAARELDESNANIVELGNAATEINRVIETIEDIAEQTNLLALNATIEAARAGEAGKGFSIVANEVKELARQAASATEGIRERIDAIQLATEKTTRSIGDVGHHIAKVNEVSTMIAAAIQEQNATTQSIAQHISETTSAVTEISEGVAKSAEASQEIRSSMEAVDLAAQQTATGATHTRRSGADVQRIADDLNILLGQFRVS</sequence>
<keyword evidence="4" id="KW-1133">Transmembrane helix</keyword>
<evidence type="ECO:0008006" key="9">
    <source>
        <dbReference type="Google" id="ProtNLM"/>
    </source>
</evidence>
<comment type="similarity">
    <text evidence="2">Belongs to the methyl-accepting chemotaxis (MCP) protein family.</text>
</comment>
<dbReference type="Proteomes" id="UP000239388">
    <property type="component" value="Unassembled WGS sequence"/>
</dbReference>
<keyword evidence="1 3" id="KW-0807">Transducer</keyword>
<evidence type="ECO:0000256" key="1">
    <source>
        <dbReference type="ARBA" id="ARBA00023224"/>
    </source>
</evidence>
<evidence type="ECO:0000313" key="7">
    <source>
        <dbReference type="EMBL" id="PQO42595.1"/>
    </source>
</evidence>
<dbReference type="GO" id="GO:0016020">
    <property type="term" value="C:membrane"/>
    <property type="evidence" value="ECO:0007669"/>
    <property type="project" value="InterPro"/>
</dbReference>
<dbReference type="SMART" id="SM00304">
    <property type="entry name" value="HAMP"/>
    <property type="match status" value="1"/>
</dbReference>
<protein>
    <recommendedName>
        <fullName evidence="9">Methyl-accepting chemotaxis protein</fullName>
    </recommendedName>
</protein>
<gene>
    <name evidence="7" type="ORF">C5Y98_01795</name>
</gene>
<evidence type="ECO:0000256" key="3">
    <source>
        <dbReference type="PROSITE-ProRule" id="PRU00284"/>
    </source>
</evidence>
<feature type="transmembrane region" description="Helical" evidence="4">
    <location>
        <begin position="257"/>
        <end position="278"/>
    </location>
</feature>
<evidence type="ECO:0000313" key="8">
    <source>
        <dbReference type="Proteomes" id="UP000239388"/>
    </source>
</evidence>
<dbReference type="GO" id="GO:0007165">
    <property type="term" value="P:signal transduction"/>
    <property type="evidence" value="ECO:0007669"/>
    <property type="project" value="UniProtKB-KW"/>
</dbReference>
<evidence type="ECO:0000256" key="2">
    <source>
        <dbReference type="ARBA" id="ARBA00029447"/>
    </source>
</evidence>
<accession>A0A2S8GDR3</accession>
<dbReference type="Gene3D" id="1.10.287.950">
    <property type="entry name" value="Methyl-accepting chemotaxis protein"/>
    <property type="match status" value="1"/>
</dbReference>
<evidence type="ECO:0000259" key="5">
    <source>
        <dbReference type="PROSITE" id="PS50111"/>
    </source>
</evidence>
<keyword evidence="4" id="KW-0472">Membrane</keyword>
<dbReference type="Pfam" id="PF00015">
    <property type="entry name" value="MCPsignal"/>
    <property type="match status" value="1"/>
</dbReference>
<dbReference type="EMBL" id="PUIB01000003">
    <property type="protein sequence ID" value="PQO42595.1"/>
    <property type="molecule type" value="Genomic_DNA"/>
</dbReference>
<feature type="domain" description="Methyl-accepting transducer" evidence="5">
    <location>
        <begin position="348"/>
        <end position="584"/>
    </location>
</feature>
<comment type="caution">
    <text evidence="7">The sequence shown here is derived from an EMBL/GenBank/DDBJ whole genome shotgun (WGS) entry which is preliminary data.</text>
</comment>
<dbReference type="GO" id="GO:0004888">
    <property type="term" value="F:transmembrane signaling receptor activity"/>
    <property type="evidence" value="ECO:0007669"/>
    <property type="project" value="InterPro"/>
</dbReference>
<dbReference type="PROSITE" id="PS50885">
    <property type="entry name" value="HAMP"/>
    <property type="match status" value="1"/>
</dbReference>
<dbReference type="InterPro" id="IPR004090">
    <property type="entry name" value="Chemotax_Me-accpt_rcpt"/>
</dbReference>
<dbReference type="InterPro" id="IPR003660">
    <property type="entry name" value="HAMP_dom"/>
</dbReference>
<dbReference type="PRINTS" id="PR00260">
    <property type="entry name" value="CHEMTRNSDUCR"/>
</dbReference>
<dbReference type="AlphaFoldDB" id="A0A2S8GDR3"/>
<dbReference type="GO" id="GO:0006935">
    <property type="term" value="P:chemotaxis"/>
    <property type="evidence" value="ECO:0007669"/>
    <property type="project" value="InterPro"/>
</dbReference>
<evidence type="ECO:0000256" key="4">
    <source>
        <dbReference type="SAM" id="Phobius"/>
    </source>
</evidence>
<feature type="transmembrane region" description="Helical" evidence="4">
    <location>
        <begin position="71"/>
        <end position="90"/>
    </location>
</feature>
<organism evidence="7 8">
    <name type="scientific">Blastopirellula marina</name>
    <dbReference type="NCBI Taxonomy" id="124"/>
    <lineage>
        <taxon>Bacteria</taxon>
        <taxon>Pseudomonadati</taxon>
        <taxon>Planctomycetota</taxon>
        <taxon>Planctomycetia</taxon>
        <taxon>Pirellulales</taxon>
        <taxon>Pirellulaceae</taxon>
        <taxon>Blastopirellula</taxon>
    </lineage>
</organism>
<keyword evidence="4" id="KW-0812">Transmembrane</keyword>
<dbReference type="PANTHER" id="PTHR32089:SF112">
    <property type="entry name" value="LYSOZYME-LIKE PROTEIN-RELATED"/>
    <property type="match status" value="1"/>
</dbReference>